<evidence type="ECO:0000256" key="6">
    <source>
        <dbReference type="PROSITE-ProRule" id="PRU10141"/>
    </source>
</evidence>
<keyword evidence="1" id="KW-0723">Serine/threonine-protein kinase</keyword>
<evidence type="ECO:0000313" key="10">
    <source>
        <dbReference type="Proteomes" id="UP000751190"/>
    </source>
</evidence>
<sequence length="539" mass="55324">MPAPGGGAHAGSQHGVIGRAPRGGNDDADDDDDDDDDDGGGGGSGGGGGGSGGDDVRSARTGARAARMLHGRCALGATARGAPATAVPELPRRGAAWARARRRGVQSPPRAPSPDEQRLAIIVREEAGQPSSQLMANFALGRLIGVGASAACYRCTRLPPRARARGPADVFAAKAISKAAATGGGADARARHVALARVRAEAVLLVGLRAQSAPASIIRIERAFESDEQFTLVLELCEGGELLSFLLGLAGQPVSETECGMVLSQLSCALAFLHAHRIAHRDLKPENVLLRKSGRLDEIKLCDFGSAATCDIEGDAVDAVDAVDAAAPAAARGAPRDEASEGAAVDSRWADFAPTPPPERWRRAALVGTPGYLAPEVRQGGMSGCGVDVWAMGVIAFLMLASELPFCPERDTRPLAGGNESLLCEYALNLESGKMAVAAAHAKRTVRAMLEPQQQLRCTAQHVADTPWVRGPAGSTPDERVGARADGAACGKGVRRAGPASPRGAHAGVRAISPGASEAGRLSTWGAWLAPSSARAALS</sequence>
<feature type="domain" description="Protein kinase" evidence="8">
    <location>
        <begin position="138"/>
        <end position="469"/>
    </location>
</feature>
<name>A0A8J5XGS5_DIALT</name>
<dbReference type="SMART" id="SM00220">
    <property type="entry name" value="S_TKc"/>
    <property type="match status" value="1"/>
</dbReference>
<dbReference type="InterPro" id="IPR000719">
    <property type="entry name" value="Prot_kinase_dom"/>
</dbReference>
<feature type="binding site" evidence="6">
    <location>
        <position position="174"/>
    </location>
    <ligand>
        <name>ATP</name>
        <dbReference type="ChEBI" id="CHEBI:30616"/>
    </ligand>
</feature>
<dbReference type="GO" id="GO:0004674">
    <property type="term" value="F:protein serine/threonine kinase activity"/>
    <property type="evidence" value="ECO:0007669"/>
    <property type="project" value="UniProtKB-KW"/>
</dbReference>
<evidence type="ECO:0000256" key="5">
    <source>
        <dbReference type="ARBA" id="ARBA00022840"/>
    </source>
</evidence>
<evidence type="ECO:0000313" key="9">
    <source>
        <dbReference type="EMBL" id="KAG8463828.1"/>
    </source>
</evidence>
<feature type="compositionally biased region" description="Gly residues" evidence="7">
    <location>
        <begin position="40"/>
        <end position="53"/>
    </location>
</feature>
<proteinExistence type="predicted"/>
<dbReference type="AlphaFoldDB" id="A0A8J5XGS5"/>
<keyword evidence="10" id="KW-1185">Reference proteome</keyword>
<dbReference type="SUPFAM" id="SSF56112">
    <property type="entry name" value="Protein kinase-like (PK-like)"/>
    <property type="match status" value="1"/>
</dbReference>
<dbReference type="OrthoDB" id="6513151at2759"/>
<dbReference type="Gene3D" id="1.10.510.10">
    <property type="entry name" value="Transferase(Phosphotransferase) domain 1"/>
    <property type="match status" value="2"/>
</dbReference>
<accession>A0A8J5XGS5</accession>
<dbReference type="InterPro" id="IPR011009">
    <property type="entry name" value="Kinase-like_dom_sf"/>
</dbReference>
<reference evidence="9" key="1">
    <citation type="submission" date="2021-05" db="EMBL/GenBank/DDBJ databases">
        <title>The genome of the haptophyte Pavlova lutheri (Diacronema luteri, Pavlovales) - a model for lipid biosynthesis in eukaryotic algae.</title>
        <authorList>
            <person name="Hulatt C.J."/>
            <person name="Posewitz M.C."/>
        </authorList>
    </citation>
    <scope>NUCLEOTIDE SEQUENCE</scope>
    <source>
        <strain evidence="9">NIVA-4/92</strain>
    </source>
</reference>
<evidence type="ECO:0000256" key="3">
    <source>
        <dbReference type="ARBA" id="ARBA00022741"/>
    </source>
</evidence>
<dbReference type="Proteomes" id="UP000751190">
    <property type="component" value="Unassembled WGS sequence"/>
</dbReference>
<dbReference type="InterPro" id="IPR008271">
    <property type="entry name" value="Ser/Thr_kinase_AS"/>
</dbReference>
<dbReference type="Pfam" id="PF00069">
    <property type="entry name" value="Pkinase"/>
    <property type="match status" value="2"/>
</dbReference>
<keyword evidence="5 6" id="KW-0067">ATP-binding</keyword>
<dbReference type="EMBL" id="JAGTXO010000015">
    <property type="protein sequence ID" value="KAG8463828.1"/>
    <property type="molecule type" value="Genomic_DNA"/>
</dbReference>
<keyword evidence="4" id="KW-0418">Kinase</keyword>
<organism evidence="9 10">
    <name type="scientific">Diacronema lutheri</name>
    <name type="common">Unicellular marine alga</name>
    <name type="synonym">Monochrysis lutheri</name>
    <dbReference type="NCBI Taxonomy" id="2081491"/>
    <lineage>
        <taxon>Eukaryota</taxon>
        <taxon>Haptista</taxon>
        <taxon>Haptophyta</taxon>
        <taxon>Pavlovophyceae</taxon>
        <taxon>Pavlovales</taxon>
        <taxon>Pavlovaceae</taxon>
        <taxon>Diacronema</taxon>
    </lineage>
</organism>
<evidence type="ECO:0000256" key="7">
    <source>
        <dbReference type="SAM" id="MobiDB-lite"/>
    </source>
</evidence>
<comment type="caution">
    <text evidence="9">The sequence shown here is derived from an EMBL/GenBank/DDBJ whole genome shotgun (WGS) entry which is preliminary data.</text>
</comment>
<dbReference type="PROSITE" id="PS00108">
    <property type="entry name" value="PROTEIN_KINASE_ST"/>
    <property type="match status" value="1"/>
</dbReference>
<evidence type="ECO:0000256" key="1">
    <source>
        <dbReference type="ARBA" id="ARBA00022527"/>
    </source>
</evidence>
<evidence type="ECO:0000259" key="8">
    <source>
        <dbReference type="PROSITE" id="PS50011"/>
    </source>
</evidence>
<keyword evidence="3 6" id="KW-0547">Nucleotide-binding</keyword>
<dbReference type="GO" id="GO:0005524">
    <property type="term" value="F:ATP binding"/>
    <property type="evidence" value="ECO:0007669"/>
    <property type="project" value="UniProtKB-UniRule"/>
</dbReference>
<feature type="compositionally biased region" description="Acidic residues" evidence="7">
    <location>
        <begin position="26"/>
        <end position="39"/>
    </location>
</feature>
<feature type="region of interest" description="Disordered" evidence="7">
    <location>
        <begin position="1"/>
        <end position="63"/>
    </location>
</feature>
<evidence type="ECO:0000256" key="2">
    <source>
        <dbReference type="ARBA" id="ARBA00022679"/>
    </source>
</evidence>
<dbReference type="InterPro" id="IPR017441">
    <property type="entry name" value="Protein_kinase_ATP_BS"/>
</dbReference>
<dbReference type="PROSITE" id="PS50011">
    <property type="entry name" value="PROTEIN_KINASE_DOM"/>
    <property type="match status" value="1"/>
</dbReference>
<evidence type="ECO:0000256" key="4">
    <source>
        <dbReference type="ARBA" id="ARBA00022777"/>
    </source>
</evidence>
<dbReference type="PROSITE" id="PS00107">
    <property type="entry name" value="PROTEIN_KINASE_ATP"/>
    <property type="match status" value="1"/>
</dbReference>
<dbReference type="PANTHER" id="PTHR24349">
    <property type="entry name" value="SERINE/THREONINE-PROTEIN KINASE"/>
    <property type="match status" value="1"/>
</dbReference>
<feature type="region of interest" description="Disordered" evidence="7">
    <location>
        <begin position="331"/>
        <end position="352"/>
    </location>
</feature>
<dbReference type="InterPro" id="IPR050205">
    <property type="entry name" value="CDPK_Ser/Thr_kinases"/>
</dbReference>
<keyword evidence="2" id="KW-0808">Transferase</keyword>
<protein>
    <recommendedName>
        <fullName evidence="8">Protein kinase domain-containing protein</fullName>
    </recommendedName>
</protein>
<gene>
    <name evidence="9" type="ORF">KFE25_004101</name>
</gene>